<feature type="domain" description="Trigger factor ribosome-binding bacterial" evidence="1">
    <location>
        <begin position="1"/>
        <end position="144"/>
    </location>
</feature>
<reference evidence="2" key="1">
    <citation type="submission" date="2019-08" db="EMBL/GenBank/DDBJ databases">
        <authorList>
            <person name="Kucharzyk K."/>
            <person name="Murdoch R.W."/>
            <person name="Higgins S."/>
            <person name="Loffler F."/>
        </authorList>
    </citation>
    <scope>NUCLEOTIDE SEQUENCE</scope>
</reference>
<gene>
    <name evidence="2" type="primary">tig_16</name>
    <name evidence="2" type="ORF">SDC9_33012</name>
</gene>
<dbReference type="GO" id="GO:0043022">
    <property type="term" value="F:ribosome binding"/>
    <property type="evidence" value="ECO:0007669"/>
    <property type="project" value="TreeGrafter"/>
</dbReference>
<dbReference type="Pfam" id="PF05697">
    <property type="entry name" value="Trigger_N"/>
    <property type="match status" value="1"/>
</dbReference>
<dbReference type="Gene3D" id="3.30.70.1050">
    <property type="entry name" value="Trigger factor ribosome-binding domain"/>
    <property type="match status" value="1"/>
</dbReference>
<evidence type="ECO:0000259" key="1">
    <source>
        <dbReference type="Pfam" id="PF05697"/>
    </source>
</evidence>
<dbReference type="GO" id="GO:0044183">
    <property type="term" value="F:protein folding chaperone"/>
    <property type="evidence" value="ECO:0007669"/>
    <property type="project" value="TreeGrafter"/>
</dbReference>
<proteinExistence type="predicted"/>
<organism evidence="2">
    <name type="scientific">bioreactor metagenome</name>
    <dbReference type="NCBI Taxonomy" id="1076179"/>
    <lineage>
        <taxon>unclassified sequences</taxon>
        <taxon>metagenomes</taxon>
        <taxon>ecological metagenomes</taxon>
    </lineage>
</organism>
<dbReference type="GO" id="GO:0051083">
    <property type="term" value="P:'de novo' cotranslational protein folding"/>
    <property type="evidence" value="ECO:0007669"/>
    <property type="project" value="TreeGrafter"/>
</dbReference>
<dbReference type="InterPro" id="IPR005215">
    <property type="entry name" value="Trig_fac"/>
</dbReference>
<dbReference type="SUPFAM" id="SSF109998">
    <property type="entry name" value="Triger factor/SurA peptide-binding domain-like"/>
    <property type="match status" value="1"/>
</dbReference>
<dbReference type="AlphaFoldDB" id="A0A644V761"/>
<dbReference type="InterPro" id="IPR008881">
    <property type="entry name" value="Trigger_fac_ribosome-bd_bac"/>
</dbReference>
<protein>
    <submittedName>
        <fullName evidence="2">Trigger factor</fullName>
        <ecNumber evidence="2">5.2.1.8</ecNumber>
    </submittedName>
</protein>
<dbReference type="GO" id="GO:0015031">
    <property type="term" value="P:protein transport"/>
    <property type="evidence" value="ECO:0007669"/>
    <property type="project" value="InterPro"/>
</dbReference>
<comment type="caution">
    <text evidence="2">The sequence shown here is derived from an EMBL/GenBank/DDBJ whole genome shotgun (WGS) entry which is preliminary data.</text>
</comment>
<dbReference type="InterPro" id="IPR036611">
    <property type="entry name" value="Trigger_fac_ribosome-bd_sf"/>
</dbReference>
<dbReference type="PANTHER" id="PTHR30560">
    <property type="entry name" value="TRIGGER FACTOR CHAPERONE AND PEPTIDYL-PROLYL CIS/TRANS ISOMERASE"/>
    <property type="match status" value="1"/>
</dbReference>
<dbReference type="InterPro" id="IPR037041">
    <property type="entry name" value="Trigger_fac_C_sf"/>
</dbReference>
<accession>A0A644V761</accession>
<dbReference type="PANTHER" id="PTHR30560:SF3">
    <property type="entry name" value="TRIGGER FACTOR-LIKE PROTEIN TIG, CHLOROPLASTIC"/>
    <property type="match status" value="1"/>
</dbReference>
<dbReference type="EMBL" id="VSSQ01000232">
    <property type="protein sequence ID" value="MPL87021.1"/>
    <property type="molecule type" value="Genomic_DNA"/>
</dbReference>
<dbReference type="InterPro" id="IPR027304">
    <property type="entry name" value="Trigger_fact/SurA_dom_sf"/>
</dbReference>
<dbReference type="GO" id="GO:0003755">
    <property type="term" value="F:peptidyl-prolyl cis-trans isomerase activity"/>
    <property type="evidence" value="ECO:0007669"/>
    <property type="project" value="UniProtKB-EC"/>
</dbReference>
<dbReference type="EC" id="5.2.1.8" evidence="2"/>
<sequence length="442" mass="50844">MKVTQKQAEDLTLMVSLTIGNDDYAPKIKKILGDYRRNADIKGFRKGMAPMSMIEKMHGQSAMVDAVNNLISEGLNNFINDNKLNIIGEPLANETEQKPVSWKAGEDMEFIFDIALAPKVDIALSADDKIVYYEADLSKDEIAKYKSNVLRQFGQLGVAESIDQEEDFIIADLIQGENRVEGTYVALRSIEDKKIKKQFMGKRAGDEIEVDVNKTFTNEADRAALLKIKKEELSTVEPMWKIIVKEVKRFVEPEINQDLFNKMFGEGVVTNEEGLDAKIVERMKAEYAQESDYRFMLDARDYLIEKAAITVPENFLKRWLFTANEGKFSMEEIEKDFGLFLKDFRWQMIRQYFVKEQKLDVNREDLLAQAKSIAAYQFAMYGLPNVPEEQLNQYAESLLSNEKEGRRIFDKVEEDKVIGYVRSVVKLDKKSVSVEKLREMTN</sequence>
<dbReference type="SUPFAM" id="SSF102735">
    <property type="entry name" value="Trigger factor ribosome-binding domain"/>
    <property type="match status" value="1"/>
</dbReference>
<name>A0A644V761_9ZZZZ</name>
<dbReference type="Gene3D" id="1.10.3120.10">
    <property type="entry name" value="Trigger factor, C-terminal domain"/>
    <property type="match status" value="1"/>
</dbReference>
<keyword evidence="2" id="KW-0413">Isomerase</keyword>
<evidence type="ECO:0000313" key="2">
    <source>
        <dbReference type="EMBL" id="MPL87021.1"/>
    </source>
</evidence>
<dbReference type="GO" id="GO:0043335">
    <property type="term" value="P:protein unfolding"/>
    <property type="evidence" value="ECO:0007669"/>
    <property type="project" value="TreeGrafter"/>
</dbReference>